<comment type="caution">
    <text evidence="1">The sequence shown here is derived from an EMBL/GenBank/DDBJ whole genome shotgun (WGS) entry which is preliminary data.</text>
</comment>
<sequence>MRAVVHMLEGEVNSLKVPPNPFVHVDGVQTSANIPWRSINRELAAISEF</sequence>
<keyword evidence="2" id="KW-1185">Reference proteome</keyword>
<dbReference type="Proteomes" id="UP001054252">
    <property type="component" value="Unassembled WGS sequence"/>
</dbReference>
<reference evidence="1 2" key="1">
    <citation type="journal article" date="2021" name="Commun. Biol.">
        <title>The genome of Shorea leprosula (Dipterocarpaceae) highlights the ecological relevance of drought in aseasonal tropical rainforests.</title>
        <authorList>
            <person name="Ng K.K.S."/>
            <person name="Kobayashi M.J."/>
            <person name="Fawcett J.A."/>
            <person name="Hatakeyama M."/>
            <person name="Paape T."/>
            <person name="Ng C.H."/>
            <person name="Ang C.C."/>
            <person name="Tnah L.H."/>
            <person name="Lee C.T."/>
            <person name="Nishiyama T."/>
            <person name="Sese J."/>
            <person name="O'Brien M.J."/>
            <person name="Copetti D."/>
            <person name="Mohd Noor M.I."/>
            <person name="Ong R.C."/>
            <person name="Putra M."/>
            <person name="Sireger I.Z."/>
            <person name="Indrioko S."/>
            <person name="Kosugi Y."/>
            <person name="Izuno A."/>
            <person name="Isagi Y."/>
            <person name="Lee S.L."/>
            <person name="Shimizu K.K."/>
        </authorList>
    </citation>
    <scope>NUCLEOTIDE SEQUENCE [LARGE SCALE GENOMIC DNA]</scope>
    <source>
        <strain evidence="1">214</strain>
    </source>
</reference>
<proteinExistence type="predicted"/>
<evidence type="ECO:0000313" key="1">
    <source>
        <dbReference type="EMBL" id="GKV25674.1"/>
    </source>
</evidence>
<dbReference type="AlphaFoldDB" id="A0AAV5KM43"/>
<protein>
    <submittedName>
        <fullName evidence="1">Uncharacterized protein</fullName>
    </submittedName>
</protein>
<name>A0AAV5KM43_9ROSI</name>
<gene>
    <name evidence="1" type="ORF">SLEP1_g35075</name>
</gene>
<evidence type="ECO:0000313" key="2">
    <source>
        <dbReference type="Proteomes" id="UP001054252"/>
    </source>
</evidence>
<organism evidence="1 2">
    <name type="scientific">Rubroshorea leprosula</name>
    <dbReference type="NCBI Taxonomy" id="152421"/>
    <lineage>
        <taxon>Eukaryota</taxon>
        <taxon>Viridiplantae</taxon>
        <taxon>Streptophyta</taxon>
        <taxon>Embryophyta</taxon>
        <taxon>Tracheophyta</taxon>
        <taxon>Spermatophyta</taxon>
        <taxon>Magnoliopsida</taxon>
        <taxon>eudicotyledons</taxon>
        <taxon>Gunneridae</taxon>
        <taxon>Pentapetalae</taxon>
        <taxon>rosids</taxon>
        <taxon>malvids</taxon>
        <taxon>Malvales</taxon>
        <taxon>Dipterocarpaceae</taxon>
        <taxon>Rubroshorea</taxon>
    </lineage>
</organism>
<accession>A0AAV5KM43</accession>
<dbReference type="EMBL" id="BPVZ01000069">
    <property type="protein sequence ID" value="GKV25674.1"/>
    <property type="molecule type" value="Genomic_DNA"/>
</dbReference>